<dbReference type="FunFam" id="2.130.10.10:FF:001211">
    <property type="entry name" value="CBN-PRP-4 protein"/>
    <property type="match status" value="1"/>
</dbReference>
<evidence type="ECO:0000259" key="5">
    <source>
        <dbReference type="SMART" id="SM00500"/>
    </source>
</evidence>
<feature type="repeat" description="WD" evidence="3">
    <location>
        <begin position="263"/>
        <end position="312"/>
    </location>
</feature>
<dbReference type="PROSITE" id="PS50294">
    <property type="entry name" value="WD_REPEATS_REGION"/>
    <property type="match status" value="4"/>
</dbReference>
<dbReference type="OMA" id="LNEPICY"/>
<protein>
    <recommendedName>
        <fullName evidence="5">Pre-mRNA processing factor 4 (PRP4)-like domain-containing protein</fullName>
    </recommendedName>
</protein>
<dbReference type="RefSeq" id="XP_022660714.1">
    <property type="nucleotide sequence ID" value="XM_022804979.1"/>
</dbReference>
<dbReference type="SUPFAM" id="SSF50978">
    <property type="entry name" value="WD40 repeat-like"/>
    <property type="match status" value="1"/>
</dbReference>
<evidence type="ECO:0000256" key="4">
    <source>
        <dbReference type="SAM" id="MobiDB-lite"/>
    </source>
</evidence>
<name>A0A7M7MGQ2_VARDE</name>
<feature type="repeat" description="WD" evidence="3">
    <location>
        <begin position="440"/>
        <end position="472"/>
    </location>
</feature>
<accession>A0A7M7MGQ2</accession>
<keyword evidence="1 3" id="KW-0853">WD repeat</keyword>
<dbReference type="Gene3D" id="4.10.280.110">
    <property type="entry name" value="Pre-mRNA processing factor 4 domain"/>
    <property type="match status" value="1"/>
</dbReference>
<dbReference type="FunFam" id="2.130.10.10:FF:000443">
    <property type="entry name" value="U4/U6 small nuclear ribonucleoprotein Prp4"/>
    <property type="match status" value="1"/>
</dbReference>
<dbReference type="GeneID" id="111250163"/>
<dbReference type="InterPro" id="IPR001680">
    <property type="entry name" value="WD40_rpt"/>
</dbReference>
<evidence type="ECO:0000256" key="3">
    <source>
        <dbReference type="PROSITE-ProRule" id="PRU00221"/>
    </source>
</evidence>
<dbReference type="AlphaFoldDB" id="A0A7M7MGQ2"/>
<dbReference type="InterPro" id="IPR019775">
    <property type="entry name" value="WD40_repeat_CS"/>
</dbReference>
<dbReference type="InterPro" id="IPR036285">
    <property type="entry name" value="PRP4-like_sf"/>
</dbReference>
<dbReference type="GO" id="GO:0046540">
    <property type="term" value="C:U4/U6 x U5 tri-snRNP complex"/>
    <property type="evidence" value="ECO:0007669"/>
    <property type="project" value="TreeGrafter"/>
</dbReference>
<dbReference type="InParanoid" id="A0A7M7MGQ2"/>
<dbReference type="Gene3D" id="2.130.10.10">
    <property type="entry name" value="YVTN repeat-like/Quinoprotein amine dehydrogenase"/>
    <property type="match status" value="2"/>
</dbReference>
<dbReference type="GO" id="GO:0030621">
    <property type="term" value="F:U4 snRNA binding"/>
    <property type="evidence" value="ECO:0007669"/>
    <property type="project" value="TreeGrafter"/>
</dbReference>
<evidence type="ECO:0000256" key="2">
    <source>
        <dbReference type="ARBA" id="ARBA00022737"/>
    </source>
</evidence>
<dbReference type="GO" id="GO:0000398">
    <property type="term" value="P:mRNA splicing, via spliceosome"/>
    <property type="evidence" value="ECO:0007669"/>
    <property type="project" value="TreeGrafter"/>
</dbReference>
<dbReference type="PROSITE" id="PS50082">
    <property type="entry name" value="WD_REPEATS_2"/>
    <property type="match status" value="5"/>
</dbReference>
<dbReference type="PRINTS" id="PR00320">
    <property type="entry name" value="GPROTEINBRPT"/>
</dbReference>
<dbReference type="PANTHER" id="PTHR19846:SF0">
    <property type="entry name" value="PRE-MRNA PROCESSING FACTOR 4"/>
    <property type="match status" value="1"/>
</dbReference>
<evidence type="ECO:0000313" key="7">
    <source>
        <dbReference type="Proteomes" id="UP000594260"/>
    </source>
</evidence>
<evidence type="ECO:0000313" key="6">
    <source>
        <dbReference type="EnsemblMetazoa" id="XP_022660705"/>
    </source>
</evidence>
<dbReference type="EnsemblMetazoa" id="XM_022804991">
    <property type="protein sequence ID" value="XP_022660726"/>
    <property type="gene ID" value="LOC111250163"/>
</dbReference>
<reference evidence="6" key="1">
    <citation type="submission" date="2021-01" db="UniProtKB">
        <authorList>
            <consortium name="EnsemblMetazoa"/>
        </authorList>
    </citation>
    <scope>IDENTIFICATION</scope>
</reference>
<dbReference type="CDD" id="cd00200">
    <property type="entry name" value="WD40"/>
    <property type="match status" value="1"/>
</dbReference>
<dbReference type="CTD" id="39955"/>
<feature type="repeat" description="WD" evidence="3">
    <location>
        <begin position="356"/>
        <end position="397"/>
    </location>
</feature>
<dbReference type="EnsemblMetazoa" id="XM_022804979">
    <property type="protein sequence ID" value="XP_022660714"/>
    <property type="gene ID" value="LOC111250163"/>
</dbReference>
<dbReference type="SMART" id="SM00320">
    <property type="entry name" value="WD40"/>
    <property type="match status" value="7"/>
</dbReference>
<dbReference type="SMART" id="SM00500">
    <property type="entry name" value="SFM"/>
    <property type="match status" value="1"/>
</dbReference>
<feature type="domain" description="Pre-mRNA processing factor 4 (PRP4)-like" evidence="5">
    <location>
        <begin position="98"/>
        <end position="151"/>
    </location>
</feature>
<dbReference type="Pfam" id="PF00400">
    <property type="entry name" value="WD40"/>
    <property type="match status" value="7"/>
</dbReference>
<dbReference type="InterPro" id="IPR014906">
    <property type="entry name" value="PRP4-like"/>
</dbReference>
<dbReference type="FunCoup" id="A0A7M7MGQ2">
    <property type="interactions" value="1329"/>
</dbReference>
<dbReference type="InterPro" id="IPR036322">
    <property type="entry name" value="WD40_repeat_dom_sf"/>
</dbReference>
<dbReference type="SUPFAM" id="SSF158230">
    <property type="entry name" value="PRP4-like"/>
    <property type="match status" value="1"/>
</dbReference>
<keyword evidence="7" id="KW-1185">Reference proteome</keyword>
<dbReference type="Pfam" id="PF08799">
    <property type="entry name" value="PRP4"/>
    <property type="match status" value="1"/>
</dbReference>
<dbReference type="RefSeq" id="XP_022660705.1">
    <property type="nucleotide sequence ID" value="XM_022804970.1"/>
</dbReference>
<evidence type="ECO:0000256" key="1">
    <source>
        <dbReference type="ARBA" id="ARBA00022574"/>
    </source>
</evidence>
<dbReference type="RefSeq" id="XP_022660726.1">
    <property type="nucleotide sequence ID" value="XM_022804991.1"/>
</dbReference>
<dbReference type="OrthoDB" id="540662at2759"/>
<feature type="repeat" description="WD" evidence="3">
    <location>
        <begin position="483"/>
        <end position="515"/>
    </location>
</feature>
<dbReference type="PANTHER" id="PTHR19846">
    <property type="entry name" value="WD40 REPEAT PROTEIN"/>
    <property type="match status" value="1"/>
</dbReference>
<organism evidence="6 7">
    <name type="scientific">Varroa destructor</name>
    <name type="common">Honeybee mite</name>
    <dbReference type="NCBI Taxonomy" id="109461"/>
    <lineage>
        <taxon>Eukaryota</taxon>
        <taxon>Metazoa</taxon>
        <taxon>Ecdysozoa</taxon>
        <taxon>Arthropoda</taxon>
        <taxon>Chelicerata</taxon>
        <taxon>Arachnida</taxon>
        <taxon>Acari</taxon>
        <taxon>Parasitiformes</taxon>
        <taxon>Mesostigmata</taxon>
        <taxon>Gamasina</taxon>
        <taxon>Dermanyssoidea</taxon>
        <taxon>Varroidae</taxon>
        <taxon>Varroa</taxon>
    </lineage>
</organism>
<dbReference type="PROSITE" id="PS00678">
    <property type="entry name" value="WD_REPEATS_1"/>
    <property type="match status" value="1"/>
</dbReference>
<feature type="repeat" description="WD" evidence="3">
    <location>
        <begin position="398"/>
        <end position="439"/>
    </location>
</feature>
<dbReference type="GO" id="GO:0017070">
    <property type="term" value="F:U6 snRNA binding"/>
    <property type="evidence" value="ECO:0007669"/>
    <property type="project" value="TreeGrafter"/>
</dbReference>
<keyword evidence="2" id="KW-0677">Repeat</keyword>
<sequence>MSDSDDEIQFVHKQKIVHYGSLEEEERRRLEAQPQNDSESGGSDGSGDQDGSDGPSGGGPGSPSEYMALEEERMSREKQLLLEELERKKRARKLNVPTDDGQVKNILREIGHPICLFGEGPADRRERLRNILAKDETVTALRLRPTEEEEQEAKGDETTWYHEGPDELKAAREWLVRYSLPRAKARLERERNTGKQTDPQRTAAKQKLFQRLRGVTIAASQVGDERPLSWCEWSPDESLIATASWSSLCRIWDTGNLQQVKVLRGHEGQTGCVTFHPGATRLQKTTELNLASCSTDGTICLWSLQSDTPTETIRDMAPHRVSRVAFHPSGRFLACCVYDNTWRLIDLHHKMEILYQDGHSKPVHDIAFHPDGSLAATAGRDAFGRLWDLRTGRCIMFLEGHLRDLLCVDFAPNGYQLATGGQDNSVKIWDIRHRKCEYTIPAHTNIVSKIKFDKSSGQFLVSASYDNTLKFWAAPDWTPIHKLSGHDGKVMGCDVDAKGEAILSCSFDRTFKLWQHDDLLSFF</sequence>
<dbReference type="EnsemblMetazoa" id="XM_022804970">
    <property type="protein sequence ID" value="XP_022660705"/>
    <property type="gene ID" value="LOC111250163"/>
</dbReference>
<dbReference type="KEGG" id="vde:111250163"/>
<dbReference type="Proteomes" id="UP000594260">
    <property type="component" value="Unplaced"/>
</dbReference>
<dbReference type="InterPro" id="IPR015943">
    <property type="entry name" value="WD40/YVTN_repeat-like_dom_sf"/>
</dbReference>
<proteinExistence type="predicted"/>
<feature type="region of interest" description="Disordered" evidence="4">
    <location>
        <begin position="1"/>
        <end position="74"/>
    </location>
</feature>
<dbReference type="InterPro" id="IPR020472">
    <property type="entry name" value="WD40_PAC1"/>
</dbReference>